<evidence type="ECO:0000256" key="2">
    <source>
        <dbReference type="SAM" id="Phobius"/>
    </source>
</evidence>
<feature type="coiled-coil region" evidence="1">
    <location>
        <begin position="28"/>
        <end position="62"/>
    </location>
</feature>
<dbReference type="Proteomes" id="UP000694005">
    <property type="component" value="Chromosome A08"/>
</dbReference>
<proteinExistence type="predicted"/>
<protein>
    <submittedName>
        <fullName evidence="3">Uncharacterized protein</fullName>
    </submittedName>
</protein>
<gene>
    <name evidence="3" type="ORF">BRAPAZ1V2_A08P10870.2</name>
    <name evidence="4" type="ORF">BRARA_H00669</name>
</gene>
<evidence type="ECO:0000256" key="1">
    <source>
        <dbReference type="SAM" id="Coils"/>
    </source>
</evidence>
<feature type="transmembrane region" description="Helical" evidence="2">
    <location>
        <begin position="93"/>
        <end position="112"/>
    </location>
</feature>
<dbReference type="EMBL" id="LS974624">
    <property type="protein sequence ID" value="CAG7897421.1"/>
    <property type="molecule type" value="Genomic_DNA"/>
</dbReference>
<keyword evidence="2" id="KW-1133">Transmembrane helix</keyword>
<organism evidence="4 5">
    <name type="scientific">Brassica campestris</name>
    <name type="common">Field mustard</name>
    <dbReference type="NCBI Taxonomy" id="3711"/>
    <lineage>
        <taxon>Eukaryota</taxon>
        <taxon>Viridiplantae</taxon>
        <taxon>Streptophyta</taxon>
        <taxon>Embryophyta</taxon>
        <taxon>Tracheophyta</taxon>
        <taxon>Spermatophyta</taxon>
        <taxon>Magnoliopsida</taxon>
        <taxon>eudicotyledons</taxon>
        <taxon>Gunneridae</taxon>
        <taxon>Pentapetalae</taxon>
        <taxon>rosids</taxon>
        <taxon>malvids</taxon>
        <taxon>Brassicales</taxon>
        <taxon>Brassicaceae</taxon>
        <taxon>Brassiceae</taxon>
        <taxon>Brassica</taxon>
    </lineage>
</organism>
<reference evidence="3 6" key="2">
    <citation type="submission" date="2021-07" db="EMBL/GenBank/DDBJ databases">
        <authorList>
            <consortium name="Genoscope - CEA"/>
            <person name="William W."/>
        </authorList>
    </citation>
    <scope>NUCLEOTIDE SEQUENCE [LARGE SCALE GENOMIC DNA]</scope>
</reference>
<reference evidence="4 5" key="1">
    <citation type="submission" date="2018-06" db="EMBL/GenBank/DDBJ databases">
        <title>WGS assembly of Brassica rapa FPsc.</title>
        <authorList>
            <person name="Bowman J."/>
            <person name="Kohchi T."/>
            <person name="Yamato K."/>
            <person name="Jenkins J."/>
            <person name="Shu S."/>
            <person name="Ishizaki K."/>
            <person name="Yamaoka S."/>
            <person name="Nishihama R."/>
            <person name="Nakamura Y."/>
            <person name="Berger F."/>
            <person name="Adam C."/>
            <person name="Aki S."/>
            <person name="Althoff F."/>
            <person name="Araki T."/>
            <person name="Arteaga-Vazquez M."/>
            <person name="Balasubrmanian S."/>
            <person name="Bauer D."/>
            <person name="Boehm C."/>
            <person name="Briginshaw L."/>
            <person name="Caballero-Perez J."/>
            <person name="Catarino B."/>
            <person name="Chen F."/>
            <person name="Chiyoda S."/>
            <person name="Chovatia M."/>
            <person name="Davies K."/>
            <person name="Delmans M."/>
            <person name="Demura T."/>
            <person name="Dierschke T."/>
            <person name="Dolan L."/>
            <person name="Dorantes-Acosta A."/>
            <person name="Eklund D."/>
            <person name="Florent S."/>
            <person name="Flores-Sandoval E."/>
            <person name="Fujiyama A."/>
            <person name="Fukuzawa H."/>
            <person name="Galik B."/>
            <person name="Grimanelli D."/>
            <person name="Grimwood J."/>
            <person name="Grossniklaus U."/>
            <person name="Hamada T."/>
            <person name="Haseloff J."/>
            <person name="Hetherington A."/>
            <person name="Higo A."/>
            <person name="Hirakawa Y."/>
            <person name="Hundley H."/>
            <person name="Ikeda Y."/>
            <person name="Inoue K."/>
            <person name="Inoue S."/>
            <person name="Ishida S."/>
            <person name="Jia Q."/>
            <person name="Kakita M."/>
            <person name="Kanazawa T."/>
            <person name="Kawai Y."/>
            <person name="Kawashima T."/>
            <person name="Kennedy M."/>
            <person name="Kinose K."/>
            <person name="Kinoshita T."/>
            <person name="Kohara Y."/>
            <person name="Koide E."/>
            <person name="Komatsu K."/>
            <person name="Kopischke S."/>
            <person name="Kubo M."/>
            <person name="Kyozuka J."/>
            <person name="Lagercrantz U."/>
            <person name="Lin S."/>
            <person name="Lindquist E."/>
            <person name="Lipzen A."/>
            <person name="Lu C."/>
            <person name="Luna E."/>
            <person name="Martienssen R."/>
            <person name="Minamino N."/>
            <person name="Mizutani M."/>
            <person name="Mizutani M."/>
            <person name="Mochizuki N."/>
            <person name="Monte I."/>
            <person name="Mosher R."/>
            <person name="Nagasaki H."/>
            <person name="Nakagami H."/>
            <person name="Naramoto S."/>
            <person name="Nishitani K."/>
            <person name="Ohtani M."/>
            <person name="Okamoto T."/>
            <person name="Okumura M."/>
            <person name="Phillips J."/>
            <person name="Pollak B."/>
            <person name="Reinders A."/>
            <person name="Roevekamp M."/>
            <person name="Sano R."/>
            <person name="Sawa S."/>
            <person name="Schmid M."/>
            <person name="Shirakawa M."/>
            <person name="Solano R."/>
            <person name="Spunde A."/>
            <person name="Suetsugu N."/>
            <person name="Sugano S."/>
            <person name="Sugiyama A."/>
            <person name="Sun R."/>
            <person name="Suzuki Y."/>
            <person name="Takenaka M."/>
            <person name="Takezawa D."/>
            <person name="Tomogane H."/>
            <person name="Tsuzuki M."/>
            <person name="Ueda T."/>
            <person name="Umeda M."/>
            <person name="Ward J."/>
            <person name="Watanabe Y."/>
            <person name="Yazaki K."/>
            <person name="Yokoyama R."/>
            <person name="Yoshitake Y."/>
            <person name="Yotsui I."/>
            <person name="Zachgo S."/>
            <person name="Schmutz J."/>
        </authorList>
    </citation>
    <scope>NUCLEOTIDE SEQUENCE [LARGE SCALE GENOMIC DNA]</scope>
    <source>
        <strain evidence="5">cv. B-3</strain>
    </source>
</reference>
<accession>A0A397Y8U2</accession>
<dbReference type="Gramene" id="A08p10870.2_BraZ1">
    <property type="protein sequence ID" value="A08p10870.2_BraZ1.CDS.1"/>
    <property type="gene ID" value="A08g10870.2_BraZ1"/>
</dbReference>
<name>A0A397Y8U2_BRACM</name>
<evidence type="ECO:0000313" key="4">
    <source>
        <dbReference type="EMBL" id="RID49905.1"/>
    </source>
</evidence>
<dbReference type="Proteomes" id="UP000264353">
    <property type="component" value="Chromosome A8"/>
</dbReference>
<evidence type="ECO:0000313" key="3">
    <source>
        <dbReference type="EMBL" id="CAG7897421.1"/>
    </source>
</evidence>
<keyword evidence="2" id="KW-0812">Transmembrane</keyword>
<sequence length="114" mass="13214">MITQEGEAYGFVVWIDKERQCLWQKRSLLEARDKMRRQTHDINALREALDKANAQVTALEVSRITGRRIEFLKAVEELLKQNVNDSDKKFRRFVVSSWGGFLVAAAVLVYALKM</sequence>
<dbReference type="AlphaFoldDB" id="A0A397Y8U2"/>
<dbReference type="EMBL" id="CM010635">
    <property type="protein sequence ID" value="RID49905.1"/>
    <property type="molecule type" value="Genomic_DNA"/>
</dbReference>
<evidence type="ECO:0000313" key="5">
    <source>
        <dbReference type="Proteomes" id="UP000264353"/>
    </source>
</evidence>
<keyword evidence="1" id="KW-0175">Coiled coil</keyword>
<keyword evidence="2" id="KW-0472">Membrane</keyword>
<evidence type="ECO:0000313" key="6">
    <source>
        <dbReference type="Proteomes" id="UP000694005"/>
    </source>
</evidence>